<keyword evidence="3" id="KW-1003">Cell membrane</keyword>
<evidence type="ECO:0000256" key="2">
    <source>
        <dbReference type="ARBA" id="ARBA00022448"/>
    </source>
</evidence>
<comment type="caution">
    <text evidence="8">The sequence shown here is derived from an EMBL/GenBank/DDBJ whole genome shotgun (WGS) entry which is preliminary data.</text>
</comment>
<keyword evidence="9" id="KW-1185">Reference proteome</keyword>
<organism evidence="8 9">
    <name type="scientific">Methylobacterium soli</name>
    <dbReference type="NCBI Taxonomy" id="553447"/>
    <lineage>
        <taxon>Bacteria</taxon>
        <taxon>Pseudomonadati</taxon>
        <taxon>Pseudomonadota</taxon>
        <taxon>Alphaproteobacteria</taxon>
        <taxon>Hyphomicrobiales</taxon>
        <taxon>Methylobacteriaceae</taxon>
        <taxon>Methylobacterium</taxon>
    </lineage>
</organism>
<evidence type="ECO:0000256" key="4">
    <source>
        <dbReference type="ARBA" id="ARBA00022692"/>
    </source>
</evidence>
<dbReference type="InterPro" id="IPR048279">
    <property type="entry name" value="MdtK-like"/>
</dbReference>
<feature type="transmembrane region" description="Helical" evidence="7">
    <location>
        <begin position="118"/>
        <end position="135"/>
    </location>
</feature>
<evidence type="ECO:0000256" key="1">
    <source>
        <dbReference type="ARBA" id="ARBA00004429"/>
    </source>
</evidence>
<dbReference type="AlphaFoldDB" id="A0A6L3SZP0"/>
<dbReference type="InterPro" id="IPR052031">
    <property type="entry name" value="Membrane_Transporter-Flippase"/>
</dbReference>
<dbReference type="Pfam" id="PF01554">
    <property type="entry name" value="MatE"/>
    <property type="match status" value="2"/>
</dbReference>
<feature type="transmembrane region" description="Helical" evidence="7">
    <location>
        <begin position="72"/>
        <end position="97"/>
    </location>
</feature>
<keyword evidence="6 7" id="KW-0472">Membrane</keyword>
<dbReference type="InterPro" id="IPR002528">
    <property type="entry name" value="MATE_fam"/>
</dbReference>
<dbReference type="Proteomes" id="UP000474159">
    <property type="component" value="Unassembled WGS sequence"/>
</dbReference>
<keyword evidence="5 7" id="KW-1133">Transmembrane helix</keyword>
<evidence type="ECO:0000313" key="9">
    <source>
        <dbReference type="Proteomes" id="UP000474159"/>
    </source>
</evidence>
<dbReference type="GO" id="GO:0005886">
    <property type="term" value="C:plasma membrane"/>
    <property type="evidence" value="ECO:0007669"/>
    <property type="project" value="UniProtKB-SubCell"/>
</dbReference>
<dbReference type="GO" id="GO:0015297">
    <property type="term" value="F:antiporter activity"/>
    <property type="evidence" value="ECO:0007669"/>
    <property type="project" value="InterPro"/>
</dbReference>
<dbReference type="EMBL" id="VZZK01000008">
    <property type="protein sequence ID" value="KAB1079568.1"/>
    <property type="molecule type" value="Genomic_DNA"/>
</dbReference>
<evidence type="ECO:0000256" key="7">
    <source>
        <dbReference type="SAM" id="Phobius"/>
    </source>
</evidence>
<feature type="transmembrane region" description="Helical" evidence="7">
    <location>
        <begin position="187"/>
        <end position="207"/>
    </location>
</feature>
<feature type="transmembrane region" description="Helical" evidence="7">
    <location>
        <begin position="155"/>
        <end position="175"/>
    </location>
</feature>
<comment type="subcellular location">
    <subcellularLocation>
        <location evidence="1">Cell inner membrane</location>
        <topology evidence="1">Multi-pass membrane protein</topology>
    </subcellularLocation>
</comment>
<protein>
    <submittedName>
        <fullName evidence="8">MATE family efflux transporter</fullName>
    </submittedName>
</protein>
<dbReference type="PANTHER" id="PTHR43549:SF2">
    <property type="entry name" value="MULTIDRUG RESISTANCE PROTEIN NORM-RELATED"/>
    <property type="match status" value="1"/>
</dbReference>
<proteinExistence type="predicted"/>
<dbReference type="PIRSF" id="PIRSF006603">
    <property type="entry name" value="DinF"/>
    <property type="match status" value="1"/>
</dbReference>
<dbReference type="GO" id="GO:0042910">
    <property type="term" value="F:xenobiotic transmembrane transporter activity"/>
    <property type="evidence" value="ECO:0007669"/>
    <property type="project" value="InterPro"/>
</dbReference>
<dbReference type="PANTHER" id="PTHR43549">
    <property type="entry name" value="MULTIDRUG RESISTANCE PROTEIN YPNP-RELATED"/>
    <property type="match status" value="1"/>
</dbReference>
<feature type="transmembrane region" description="Helical" evidence="7">
    <location>
        <begin position="296"/>
        <end position="315"/>
    </location>
</feature>
<evidence type="ECO:0000256" key="5">
    <source>
        <dbReference type="ARBA" id="ARBA00022989"/>
    </source>
</evidence>
<feature type="transmembrane region" description="Helical" evidence="7">
    <location>
        <begin position="35"/>
        <end position="60"/>
    </location>
</feature>
<evidence type="ECO:0000256" key="3">
    <source>
        <dbReference type="ARBA" id="ARBA00022475"/>
    </source>
</evidence>
<accession>A0A6L3SZP0</accession>
<evidence type="ECO:0000313" key="8">
    <source>
        <dbReference type="EMBL" id="KAB1079568.1"/>
    </source>
</evidence>
<feature type="transmembrane region" description="Helical" evidence="7">
    <location>
        <begin position="335"/>
        <end position="352"/>
    </location>
</feature>
<sequence>MPEAPIEAGEEGLPGTRAPAAGSARFVEGSTLRHVVVMSGTGSIGLMAIFVVDLLSLLYVSKLGDPKLTAAVGFATIIQFFAISINIGLMIAAGALVSRAIGSGDQAGARRLATSGTLHGVIVAALLVVVMLPFLNPLLRMIGAEGETLAVAERFLWIALPSNVLMGPGMMFSGLLRAVGAARQAMYVTLGGAIVTAGLDPLLIFWAGLGVDGAAITTCVARATFALIGLWGVRQHRMLTRPRLADAISDAPIVFKIAFPAVLTNLAPSVASAFIAHALAKFGAVAVAANVVIDRLTPVAFGGLFALSGSIGPILGQNWGAGRFDRMRGVLRDGALVTALYVALVWLALILARGPLMRLFGLEGLAGDLFAFFCFVSGAVWFFNGLLFLSNASFNNLGFPFLSTGLNWGRATLGTMPPTLAGAALYGPPGVIAGVGLGSVVFGTLGIVLAFRSVARLERRDRAIRAANPPLPETVRAEAEAALAEGPARTGALV</sequence>
<gene>
    <name evidence="8" type="ORF">F6X53_09750</name>
</gene>
<name>A0A6L3SZP0_9HYPH</name>
<keyword evidence="2" id="KW-0813">Transport</keyword>
<evidence type="ECO:0000256" key="6">
    <source>
        <dbReference type="ARBA" id="ARBA00023136"/>
    </source>
</evidence>
<keyword evidence="4 7" id="KW-0812">Transmembrane</keyword>
<dbReference type="RefSeq" id="WP_150999831.1">
    <property type="nucleotide sequence ID" value="NZ_BPQY01000394.1"/>
</dbReference>
<reference evidence="8 9" key="1">
    <citation type="submission" date="2019-09" db="EMBL/GenBank/DDBJ databases">
        <title>YIM 48816 draft genome.</title>
        <authorList>
            <person name="Jiang L."/>
        </authorList>
    </citation>
    <scope>NUCLEOTIDE SEQUENCE [LARGE SCALE GENOMIC DNA]</scope>
    <source>
        <strain evidence="8 9">YIM 48816</strain>
    </source>
</reference>
<feature type="transmembrane region" description="Helical" evidence="7">
    <location>
        <begin position="364"/>
        <end position="383"/>
    </location>
</feature>
<feature type="transmembrane region" description="Helical" evidence="7">
    <location>
        <begin position="431"/>
        <end position="455"/>
    </location>
</feature>
<feature type="transmembrane region" description="Helical" evidence="7">
    <location>
        <begin position="213"/>
        <end position="232"/>
    </location>
</feature>
<dbReference type="OrthoDB" id="9806302at2"/>